<proteinExistence type="predicted"/>
<feature type="compositionally biased region" description="Basic and acidic residues" evidence="1">
    <location>
        <begin position="7"/>
        <end position="17"/>
    </location>
</feature>
<dbReference type="AlphaFoldDB" id="A0A6H0XRL8"/>
<evidence type="ECO:0000256" key="1">
    <source>
        <dbReference type="SAM" id="MobiDB-lite"/>
    </source>
</evidence>
<accession>A0A6H0XRL8</accession>
<dbReference type="EMBL" id="CP051140">
    <property type="protein sequence ID" value="QIW97300.1"/>
    <property type="molecule type" value="Genomic_DNA"/>
</dbReference>
<evidence type="ECO:0000313" key="3">
    <source>
        <dbReference type="Proteomes" id="UP000503462"/>
    </source>
</evidence>
<evidence type="ECO:0000313" key="2">
    <source>
        <dbReference type="EMBL" id="QIW97300.1"/>
    </source>
</evidence>
<feature type="region of interest" description="Disordered" evidence="1">
    <location>
        <begin position="1"/>
        <end position="20"/>
    </location>
</feature>
<name>A0A6H0XRL8_9PEZI</name>
<sequence length="569" mass="61895">MYTPVSRQEKARKREQLRNSVKQDFPRIIQASGNLQDALDLARPSPRRQVVLKPWELPQALKITSTFESTSSELIGSNEAGWAIPGATDAENMILGSSGSGSSDSEDIYGASITSRDDEYSTNVAFEYDDTKHESLAGNSGDDDDARVIADALTASNDSDLVSLSNTSPSSEADAWMGETLCCVESTTRSTTVFPVTPIKQISDGLASSSTPDGSVAKISSMSTPDLAHISSTPSSHILSGKSKHYTTSSEDRLLAHTDKLIITPADGRETDNHSCLTTIIAPPRSYSLPLGSPYQHISAKQHNADDIDNLSQLAEHGTALVLSPSLPHAESLTMWLSSEEQEGTSTLPVNLDLDALTNGEVRIHGFAAEEIEKPVFVAETDLHLGSIPIIDWVALGSGKDDLRESSHYPYWTTNLRQNVNQWLACDDIETATNELKSLTLGSLTDSISVIARRSENATKLRIIHMHLPDYARGLFTHAQPLDWVVIEICWNVPKLGCAILVFPRHCITTIEQTSNTTTWRLLQQGQVPAAYGVGIPPETFKDFMMACALGSAVVNMEVLEAQCQMQRS</sequence>
<reference evidence="2 3" key="1">
    <citation type="journal article" date="2016" name="Sci. Rep.">
        <title>Peltaster fructicola genome reveals evolution from an invasive phytopathogen to an ectophytic parasite.</title>
        <authorList>
            <person name="Xu C."/>
            <person name="Chen H."/>
            <person name="Gleason M.L."/>
            <person name="Xu J.R."/>
            <person name="Liu H."/>
            <person name="Zhang R."/>
            <person name="Sun G."/>
        </authorList>
    </citation>
    <scope>NUCLEOTIDE SEQUENCE [LARGE SCALE GENOMIC DNA]</scope>
    <source>
        <strain evidence="2 3">LNHT1506</strain>
    </source>
</reference>
<organism evidence="2 3">
    <name type="scientific">Peltaster fructicola</name>
    <dbReference type="NCBI Taxonomy" id="286661"/>
    <lineage>
        <taxon>Eukaryota</taxon>
        <taxon>Fungi</taxon>
        <taxon>Dikarya</taxon>
        <taxon>Ascomycota</taxon>
        <taxon>Pezizomycotina</taxon>
        <taxon>Dothideomycetes</taxon>
        <taxon>Dothideomycetes incertae sedis</taxon>
        <taxon>Peltaster</taxon>
    </lineage>
</organism>
<gene>
    <name evidence="2" type="ORF">AMS68_002818</name>
</gene>
<protein>
    <submittedName>
        <fullName evidence="2">Uncharacterized protein</fullName>
    </submittedName>
</protein>
<keyword evidence="3" id="KW-1185">Reference proteome</keyword>
<feature type="region of interest" description="Disordered" evidence="1">
    <location>
        <begin position="94"/>
        <end position="114"/>
    </location>
</feature>
<dbReference type="Proteomes" id="UP000503462">
    <property type="component" value="Chromosome 2"/>
</dbReference>